<organism evidence="1 2">
    <name type="scientific">Lentzea waywayandensis</name>
    <dbReference type="NCBI Taxonomy" id="84724"/>
    <lineage>
        <taxon>Bacteria</taxon>
        <taxon>Bacillati</taxon>
        <taxon>Actinomycetota</taxon>
        <taxon>Actinomycetes</taxon>
        <taxon>Pseudonocardiales</taxon>
        <taxon>Pseudonocardiaceae</taxon>
        <taxon>Lentzea</taxon>
    </lineage>
</organism>
<dbReference type="RefSeq" id="WP_177320759.1">
    <property type="nucleotide sequence ID" value="NZ_FOYL01000011.1"/>
</dbReference>
<protein>
    <submittedName>
        <fullName evidence="1">Uncharacterized protein</fullName>
    </submittedName>
</protein>
<dbReference type="AlphaFoldDB" id="A0A1I6FDB7"/>
<dbReference type="EMBL" id="FOYL01000011">
    <property type="protein sequence ID" value="SFR27872.1"/>
    <property type="molecule type" value="Genomic_DNA"/>
</dbReference>
<gene>
    <name evidence="1" type="ORF">SAMN04488564_111312</name>
</gene>
<accession>A0A1I6FDB7</accession>
<name>A0A1I6FDB7_9PSEU</name>
<sequence length="169" mass="18961">MVIGNQCAGPGWLDDAVHYNEVEQAVRELVAAADDEKRHRFGAETVVRLTARDDLTDAAQAEFDDHAQQAFEQARTDPAGSTPDRLRAWLDTIDKGTLSDGDMDPQVLWALEALEHWASFLVDHDPEFVLQLAIRSLEAVDYEVSARLDDFLASPEMTAEFDRIGRHLR</sequence>
<evidence type="ECO:0000313" key="2">
    <source>
        <dbReference type="Proteomes" id="UP000198583"/>
    </source>
</evidence>
<reference evidence="2" key="1">
    <citation type="submission" date="2016-10" db="EMBL/GenBank/DDBJ databases">
        <authorList>
            <person name="Varghese N."/>
            <person name="Submissions S."/>
        </authorList>
    </citation>
    <scope>NUCLEOTIDE SEQUENCE [LARGE SCALE GENOMIC DNA]</scope>
    <source>
        <strain evidence="2">DSM 44232</strain>
    </source>
</reference>
<evidence type="ECO:0000313" key="1">
    <source>
        <dbReference type="EMBL" id="SFR27872.1"/>
    </source>
</evidence>
<keyword evidence="2" id="KW-1185">Reference proteome</keyword>
<dbReference type="Proteomes" id="UP000198583">
    <property type="component" value="Unassembled WGS sequence"/>
</dbReference>
<proteinExistence type="predicted"/>